<proteinExistence type="inferred from homology"/>
<dbReference type="GO" id="GO:0003677">
    <property type="term" value="F:DNA binding"/>
    <property type="evidence" value="ECO:0007669"/>
    <property type="project" value="UniProtKB-UniRule"/>
</dbReference>
<evidence type="ECO:0000256" key="2">
    <source>
        <dbReference type="ARBA" id="ARBA00006454"/>
    </source>
</evidence>
<dbReference type="CDD" id="cd00086">
    <property type="entry name" value="homeodomain"/>
    <property type="match status" value="1"/>
</dbReference>
<evidence type="ECO:0000256" key="3">
    <source>
        <dbReference type="ARBA" id="ARBA00023015"/>
    </source>
</evidence>
<dbReference type="SMART" id="SM00389">
    <property type="entry name" value="HOX"/>
    <property type="match status" value="1"/>
</dbReference>
<comment type="subcellular location">
    <subcellularLocation>
        <location evidence="1 8">Nucleus</location>
    </subcellularLocation>
</comment>
<protein>
    <submittedName>
        <fullName evidence="9">Homeobox protein ATH1</fullName>
    </submittedName>
</protein>
<evidence type="ECO:0000256" key="5">
    <source>
        <dbReference type="ARBA" id="ARBA00023155"/>
    </source>
</evidence>
<evidence type="ECO:0000256" key="8">
    <source>
        <dbReference type="PROSITE-ProRule" id="PRU00108"/>
    </source>
</evidence>
<name>A0A1D6H6M1_MAIZE</name>
<dbReference type="Pfam" id="PF05920">
    <property type="entry name" value="Homeobox_KN"/>
    <property type="match status" value="1"/>
</dbReference>
<gene>
    <name evidence="9" type="ORF">ZEAMMB73_Zm00001d016298</name>
</gene>
<reference evidence="9" key="1">
    <citation type="submission" date="2015-12" db="EMBL/GenBank/DDBJ databases">
        <title>Update maize B73 reference genome by single molecule sequencing technologies.</title>
        <authorList>
            <consortium name="Maize Genome Sequencing Project"/>
            <person name="Ware D."/>
        </authorList>
    </citation>
    <scope>NUCLEOTIDE SEQUENCE</scope>
    <source>
        <tissue evidence="9">Seedling</tissue>
    </source>
</reference>
<evidence type="ECO:0000256" key="1">
    <source>
        <dbReference type="ARBA" id="ARBA00004123"/>
    </source>
</evidence>
<comment type="similarity">
    <text evidence="2">Belongs to the TALE/BELL homeobox family.</text>
</comment>
<dbReference type="PROSITE" id="PS50071">
    <property type="entry name" value="HOMEOBOX_2"/>
    <property type="match status" value="1"/>
</dbReference>
<evidence type="ECO:0000256" key="4">
    <source>
        <dbReference type="ARBA" id="ARBA00023125"/>
    </source>
</evidence>
<dbReference type="AlphaFoldDB" id="A0A1D6H6M1"/>
<dbReference type="GO" id="GO:0005634">
    <property type="term" value="C:nucleus"/>
    <property type="evidence" value="ECO:0007669"/>
    <property type="project" value="UniProtKB-SubCell"/>
</dbReference>
<dbReference type="InterPro" id="IPR001356">
    <property type="entry name" value="HD"/>
</dbReference>
<dbReference type="GO" id="GO:0006355">
    <property type="term" value="P:regulation of DNA-templated transcription"/>
    <property type="evidence" value="ECO:0007669"/>
    <property type="project" value="InterPro"/>
</dbReference>
<dbReference type="Pfam" id="PF07526">
    <property type="entry name" value="POX"/>
    <property type="match status" value="1"/>
</dbReference>
<dbReference type="InterPro" id="IPR009057">
    <property type="entry name" value="Homeodomain-like_sf"/>
</dbReference>
<dbReference type="FunCoup" id="A0A1D6H6M1">
    <property type="interactions" value="894"/>
</dbReference>
<evidence type="ECO:0000256" key="7">
    <source>
        <dbReference type="ARBA" id="ARBA00023242"/>
    </source>
</evidence>
<keyword evidence="6" id="KW-0804">Transcription</keyword>
<dbReference type="InterPro" id="IPR050224">
    <property type="entry name" value="TALE_homeobox"/>
</dbReference>
<feature type="DNA-binding region" description="Homeobox" evidence="8">
    <location>
        <begin position="435"/>
        <end position="506"/>
    </location>
</feature>
<evidence type="ECO:0000313" key="9">
    <source>
        <dbReference type="EMBL" id="AQK70437.1"/>
    </source>
</evidence>
<dbReference type="EMBL" id="CM000781">
    <property type="protein sequence ID" value="AQK70437.1"/>
    <property type="molecule type" value="Genomic_DNA"/>
</dbReference>
<accession>A0A1D6H6M1</accession>
<keyword evidence="5 8" id="KW-0371">Homeobox</keyword>
<dbReference type="ExpressionAtlas" id="A0A1D6H6M1">
    <property type="expression patterns" value="baseline and differential"/>
</dbReference>
<keyword evidence="4 8" id="KW-0238">DNA-binding</keyword>
<dbReference type="PANTHER" id="PTHR11850">
    <property type="entry name" value="HOMEOBOX PROTEIN TRANSCRIPTION FACTORS"/>
    <property type="match status" value="1"/>
</dbReference>
<evidence type="ECO:0000256" key="6">
    <source>
        <dbReference type="ARBA" id="ARBA00023163"/>
    </source>
</evidence>
<keyword evidence="7 8" id="KW-0539">Nucleus</keyword>
<organism evidence="9">
    <name type="scientific">Zea mays</name>
    <name type="common">Maize</name>
    <dbReference type="NCBI Taxonomy" id="4577"/>
    <lineage>
        <taxon>Eukaryota</taxon>
        <taxon>Viridiplantae</taxon>
        <taxon>Streptophyta</taxon>
        <taxon>Embryophyta</taxon>
        <taxon>Tracheophyta</taxon>
        <taxon>Spermatophyta</taxon>
        <taxon>Magnoliopsida</taxon>
        <taxon>Liliopsida</taxon>
        <taxon>Poales</taxon>
        <taxon>Poaceae</taxon>
        <taxon>PACMAD clade</taxon>
        <taxon>Panicoideae</taxon>
        <taxon>Andropogonodae</taxon>
        <taxon>Andropogoneae</taxon>
        <taxon>Tripsacinae</taxon>
        <taxon>Zea</taxon>
    </lineage>
</organism>
<dbReference type="STRING" id="4577.A0A1D6H6M1"/>
<dbReference type="SUPFAM" id="SSF46689">
    <property type="entry name" value="Homeodomain-like"/>
    <property type="match status" value="1"/>
</dbReference>
<sequence>MASDPSTFSPIGVDAMGGGYFMAGSSSYGGGGIMSAEVPHFHHPGVLLDQGGFGFGGLGNAAVVGGAATAADLGAHYAANNIVLASFASQLLANAPAPPRDDRAGGRTPPDEMDEELYGVAGCDSRVAASLRCPSQSGAMAVWSSPSSSKKPYGIWTSAGGPAHEPYHLAAAGLSDAGGLRYPLAACSGGNASAAAASELSLTLCSNSIASSDSALNATEQCSSGASRSALTELPRARSRMALHFAAVVARSRYAAVVQDLLNDVVGHMLDGVADVTDDSCSGIGSVGAPSAVSSNRFMASTEDAGARWGQAQRVRSNLLKTLQLMDEKYNQCLDEIQSTTARFNTLMHSPPGGGGGGGGICAPFAHRAVSTMYRGLRRRLAGEIMAAASRASCWGESSSSVTVAAGGDVERSWESAFIQKHWSAQQLRRTEQQCWRPQRGLPEKSVAVLKAWMFENFLHPYPKDHEKDVLAARSGLTRNQAIIKIPPDSVSNWFINARVRLWKPMIEEMYQDLKRSSGAGGGGHGPAMEPQQHLSKRRICELEDGGQ</sequence>
<dbReference type="InterPro" id="IPR008422">
    <property type="entry name" value="KN_HD"/>
</dbReference>
<dbReference type="SMART" id="SM00574">
    <property type="entry name" value="POX"/>
    <property type="match status" value="1"/>
</dbReference>
<dbReference type="Gene3D" id="1.10.10.60">
    <property type="entry name" value="Homeodomain-like"/>
    <property type="match status" value="1"/>
</dbReference>
<dbReference type="InParanoid" id="A0A1D6H6M1"/>
<dbReference type="SMR" id="A0A1D6H6M1"/>
<dbReference type="InterPro" id="IPR006563">
    <property type="entry name" value="POX_dom"/>
</dbReference>
<keyword evidence="3" id="KW-0805">Transcription regulation</keyword>